<name>A0ABY7GMK8_9GAMM</name>
<dbReference type="InterPro" id="IPR050625">
    <property type="entry name" value="ParA/MinD_ATPase"/>
</dbReference>
<dbReference type="Pfam" id="PF10609">
    <property type="entry name" value="ParA"/>
    <property type="match status" value="1"/>
</dbReference>
<dbReference type="SUPFAM" id="SSF52540">
    <property type="entry name" value="P-loop containing nucleoside triphosphate hydrolases"/>
    <property type="match status" value="1"/>
</dbReference>
<evidence type="ECO:0000313" key="3">
    <source>
        <dbReference type="EMBL" id="WAR45731.1"/>
    </source>
</evidence>
<sequence length="543" mass="59932">MENMNFAEPFFPSANHRRPHVMVFTSGKGGVGKTCVATNVATALAQNGARVCIFDADTGLANINILLGLRPEFTLEHVLKGQKAIKDIVIKTRQGVGVVPGASGVAELANLDAARVKRLCAALTELEAEYDYFLIDTAAGVADNVLQFIESAPYTFLLITPEPTSLTDAFSLLKLLNGRGYGGRLRVIVNMAVDYPQASETYRRFATAVEKYLELKVEYGGFVARDELLPRSVVQQTPLVELSSNSPAARCLLALADNVLKHIGAESSETGLADYWKTLLSDLPETELPSANHEVVISAETEAGQALPETLSGQALTDLASQLLSAMTPSTDASDLETFIADFFEAFVKQFGHFPQAFKPLLFRWLEAENYAEPRLLELTGTLEALYMTKHRQPMYSLDSMAARMVAQCQGDRARMQDMVYQLRKAYRQMFQADVFDARQEVLDGILQDDFSEEDFQSLLDALSQTFEKRFKRCYQGQSDLLLESTAETLTAIAGDEETLQQQIQALSHGFQQLGARREALLTAIRHGQHGNLSFEAKTSVRD</sequence>
<proteinExistence type="predicted"/>
<dbReference type="InterPro" id="IPR033756">
    <property type="entry name" value="YlxH/NBP35"/>
</dbReference>
<dbReference type="PANTHER" id="PTHR43384">
    <property type="entry name" value="SEPTUM SITE-DETERMINING PROTEIN MIND HOMOLOG, CHLOROPLASTIC-RELATED"/>
    <property type="match status" value="1"/>
</dbReference>
<dbReference type="InterPro" id="IPR033875">
    <property type="entry name" value="FlhG"/>
</dbReference>
<gene>
    <name evidence="3" type="ORF">NM686_004250</name>
</gene>
<accession>A0ABY7GMK8</accession>
<evidence type="ECO:0000256" key="2">
    <source>
        <dbReference type="ARBA" id="ARBA00022840"/>
    </source>
</evidence>
<dbReference type="RefSeq" id="WP_269022418.1">
    <property type="nucleotide sequence ID" value="NZ_CP113517.1"/>
</dbReference>
<reference evidence="3" key="1">
    <citation type="submission" date="2022-11" db="EMBL/GenBank/DDBJ databases">
        <title>Methylomonas rapida sp. nov., Carotenoid-Producing Obligate Methanotrophs with High Growth Characteristics and Biotechnological Potential.</title>
        <authorList>
            <person name="Tikhonova E.N."/>
            <person name="Suleimanov R.Z."/>
            <person name="Miroshnikov K."/>
            <person name="Oshkin I.Y."/>
            <person name="Belova S.E."/>
            <person name="Danilova O.V."/>
            <person name="Ashikhmin A."/>
            <person name="Konopkin A."/>
            <person name="But S.Y."/>
            <person name="Khmelenina V.N."/>
            <person name="Kuznetsov N."/>
            <person name="Pimenov N.V."/>
            <person name="Dedysh S.N."/>
        </authorList>
    </citation>
    <scope>NUCLEOTIDE SEQUENCE</scope>
    <source>
        <strain evidence="3">MP1</strain>
    </source>
</reference>
<dbReference type="PANTHER" id="PTHR43384:SF4">
    <property type="entry name" value="CELLULOSE BIOSYNTHESIS PROTEIN BCSQ-RELATED"/>
    <property type="match status" value="1"/>
</dbReference>
<dbReference type="InterPro" id="IPR027417">
    <property type="entry name" value="P-loop_NTPase"/>
</dbReference>
<keyword evidence="1" id="KW-0547">Nucleotide-binding</keyword>
<keyword evidence="4" id="KW-1185">Reference proteome</keyword>
<dbReference type="Gene3D" id="3.40.50.300">
    <property type="entry name" value="P-loop containing nucleotide triphosphate hydrolases"/>
    <property type="match status" value="1"/>
</dbReference>
<dbReference type="CDD" id="cd02038">
    <property type="entry name" value="FlhG-like"/>
    <property type="match status" value="1"/>
</dbReference>
<evidence type="ECO:0000313" key="4">
    <source>
        <dbReference type="Proteomes" id="UP001162780"/>
    </source>
</evidence>
<dbReference type="Proteomes" id="UP001162780">
    <property type="component" value="Chromosome"/>
</dbReference>
<organism evidence="3 4">
    <name type="scientific">Methylomonas rapida</name>
    <dbReference type="NCBI Taxonomy" id="2963939"/>
    <lineage>
        <taxon>Bacteria</taxon>
        <taxon>Pseudomonadati</taxon>
        <taxon>Pseudomonadota</taxon>
        <taxon>Gammaproteobacteria</taxon>
        <taxon>Methylococcales</taxon>
        <taxon>Methylococcaceae</taxon>
        <taxon>Methylomonas</taxon>
    </lineage>
</organism>
<dbReference type="EMBL" id="CP113517">
    <property type="protein sequence ID" value="WAR45731.1"/>
    <property type="molecule type" value="Genomic_DNA"/>
</dbReference>
<protein>
    <submittedName>
        <fullName evidence="3">MinD/ParA family protein</fullName>
    </submittedName>
</protein>
<keyword evidence="2" id="KW-0067">ATP-binding</keyword>
<evidence type="ECO:0000256" key="1">
    <source>
        <dbReference type="ARBA" id="ARBA00022741"/>
    </source>
</evidence>